<feature type="domain" description="NAD-glutamate dehydrogenase ACT2" evidence="4">
    <location>
        <begin position="369"/>
        <end position="461"/>
    </location>
</feature>
<dbReference type="InterPro" id="IPR024727">
    <property type="entry name" value="NAD_Glu_DH_N_ACT1"/>
</dbReference>
<dbReference type="InterPro" id="IPR028971">
    <property type="entry name" value="NAD-GDH_cat"/>
</dbReference>
<proteinExistence type="predicted"/>
<dbReference type="Pfam" id="PF21077">
    <property type="entry name" value="GDH_ACT3"/>
    <property type="match status" value="1"/>
</dbReference>
<protein>
    <submittedName>
        <fullName evidence="6">Glutamate dehydrogenase</fullName>
    </submittedName>
</protein>
<evidence type="ECO:0000259" key="2">
    <source>
        <dbReference type="Pfam" id="PF21074"/>
    </source>
</evidence>
<dbReference type="InterPro" id="IPR036291">
    <property type="entry name" value="NAD(P)-bd_dom_sf"/>
</dbReference>
<feature type="domain" description="NAD-glutamate dehydrogenase catalytic" evidence="1">
    <location>
        <begin position="699"/>
        <end position="1201"/>
    </location>
</feature>
<evidence type="ECO:0000259" key="5">
    <source>
        <dbReference type="Pfam" id="PF21077"/>
    </source>
</evidence>
<gene>
    <name evidence="6" type="ORF">SAMN05445060_2899</name>
</gene>
<dbReference type="SUPFAM" id="SSF53223">
    <property type="entry name" value="Aminoacid dehydrogenase-like, N-terminal domain"/>
    <property type="match status" value="1"/>
</dbReference>
<dbReference type="Pfam" id="PF21076">
    <property type="entry name" value="GDH_ACT2"/>
    <property type="match status" value="1"/>
</dbReference>
<evidence type="ECO:0000259" key="3">
    <source>
        <dbReference type="Pfam" id="PF21075"/>
    </source>
</evidence>
<organism evidence="6 7">
    <name type="scientific">Williamsia sterculiae</name>
    <dbReference type="NCBI Taxonomy" id="1344003"/>
    <lineage>
        <taxon>Bacteria</taxon>
        <taxon>Bacillati</taxon>
        <taxon>Actinomycetota</taxon>
        <taxon>Actinomycetes</taxon>
        <taxon>Mycobacteriales</taxon>
        <taxon>Nocardiaceae</taxon>
        <taxon>Williamsia</taxon>
    </lineage>
</organism>
<dbReference type="Pfam" id="PF21075">
    <property type="entry name" value="GDH_ACT1"/>
    <property type="match status" value="1"/>
</dbReference>
<evidence type="ECO:0000313" key="6">
    <source>
        <dbReference type="EMBL" id="SIS13016.1"/>
    </source>
</evidence>
<dbReference type="GO" id="GO:0006538">
    <property type="term" value="P:L-glutamate catabolic process"/>
    <property type="evidence" value="ECO:0007669"/>
    <property type="project" value="InterPro"/>
</dbReference>
<keyword evidence="7" id="KW-1185">Reference proteome</keyword>
<dbReference type="PANTHER" id="PTHR43403">
    <property type="entry name" value="NAD-SPECIFIC GLUTAMATE DEHYDROGENASE"/>
    <property type="match status" value="1"/>
</dbReference>
<dbReference type="InterPro" id="IPR049062">
    <property type="entry name" value="NAD_Glu_DH_ACT2"/>
</dbReference>
<dbReference type="STRING" id="1344003.SAMN05445060_2899"/>
<feature type="domain" description="NAD-specific glutamate dehydrogenase C-terminal" evidence="2">
    <location>
        <begin position="1253"/>
        <end position="1587"/>
    </location>
</feature>
<dbReference type="InterPro" id="IPR049064">
    <property type="entry name" value="NAD_Glu_DH_ACT3"/>
</dbReference>
<dbReference type="GO" id="GO:0004352">
    <property type="term" value="F:glutamate dehydrogenase (NAD+) activity"/>
    <property type="evidence" value="ECO:0007669"/>
    <property type="project" value="InterPro"/>
</dbReference>
<dbReference type="InterPro" id="IPR046346">
    <property type="entry name" value="Aminoacid_DH-like_N_sf"/>
</dbReference>
<dbReference type="EMBL" id="FTNT01000008">
    <property type="protein sequence ID" value="SIS13016.1"/>
    <property type="molecule type" value="Genomic_DNA"/>
</dbReference>
<sequence length="1591" mass="172339">MTPRPRQDDSDGAVVDIAETLLSQAMGPYFPERVTADDAVGGIDRAQVSHHLSVAAQRSPGEVLVEVRAAARGSITVTTVTDDMPRLVEGVSSALGRLGLSVWRIDHPVLSVWRDAAGQLLAIGTPDSADNGEPGERIAESWIHVEAQPIRPGSVDAPAVRDRVAEVIGRVVDVHRDHRAMTERLRTVADRCGADAGQYPALLRWMAGGMFAPIGWYTVDQITGAPEAAGQGVWRSPDFPRPDRDAVVTAEQPLIRRIHFPTAILRTDYPTLLQVAEVDDTGAPVREHVFIGVLTPTALHENVLEIPVVRERVADALAVAGADIDSYSGQAMLELLQGYPLSEIFASDAGQLAANLRSVLDAVPGGRLRVFLRSDPHAETLSALIYLPRDKYNTRTRQQMQTLLRDEFGSEDIEYTVRVSVAAHALLHLLMRVPAATGDDIAPEVQRRLQDALVAASRGWDDGLRELVDAGVQAGSTSAPVGPETIGHYIRSLGDGYKEERDPAAALADITRLATLAPGDFSVDLRRVDDVWRFGLYLCGRSATLTDVLPVLQSLGVDVLDERPFEVTRPDGERCRIYEFGLSPTSGMVIHDGPAQPGAGAVETRVTEAFSAVWRGHAAVDSFNELVLRCGLDWRQAAMLRSYARYLRQCGFAYSASHVASVLGAHADICRGLVELFFGSFDPDGADEDRRQGVVADLDEMVGDIVSLDADRIVSAFVAMIGATVRTNFFVTDPDDGGHRPVLSFKLRPRDIPQTPQPRPLYEIFVYSPRIEGVHLRFGSVARGGLRWSDRRDDYRTEILGLVKAQAVKNAVIVPVGAKGGFVVKRPPAATGDPAVDRDAFRQEGIACYRRFIGGLLDITDNLDRSTGEVLPARSVVRRDGDDTYLVVAADKGTATFSDIANDVAAGYDFWLGDAFASGGSAGYDHKVMGITARGAWEAVRRHFREMGVDTQSEDFAVVGVGDMSGDVFGNGMLLSKHIRLVAAFDHRHVFIDPDPDAATSYVERRRLFDLPRSSWADYDPALISTGGGVWSRDLKSIPISAQIRAALGLDDGVTALSPPDLMRAILTAPVDLLWNGGIGTYVKASGESNDDVGDKANDAIRVNGDQVRAKVIGEGGNLGVTARGRIEFDLSGGRVNTDAMDNSAGVDCSDHEVNIKILLDAQVSSGALAAADRNPLLESMTDEVGDLVLADNISQNAELGLARAGAGQSVDVHVRLLRELAGTYGVDLELEALPTVAALRKRVAASDSSRPSGLTSPELATVLAHVKLGLKSDLLSTELPDGEVFGPRLHAYFPLPLRERFAEGIAEHRLRRQIVTTSLVNDVVDKAGITHAFRLAEGAMCSPIDVVRAYVVVSTVFALDDLWARIEAVDGGVVAIDEMMTYTRRLLFRASRWMLANRPQPLPIAAEITRYARRVQDLSPRVPGWLGPGSRADVATRVDAWVADGVDESLAADAGVSLHRFCLLDIIDAAEIADRDEIEVGELYFTVLDDLGVEGLLTAVSRLDRGDRWHALARLALRDDLHAVVRSLCLQIMEVGEPGESPRQQISEWQTHHASRLARVRAVLDDIAETGDYDLATLSVAARQLRSVIR</sequence>
<dbReference type="Gene3D" id="3.40.50.720">
    <property type="entry name" value="NAD(P)-binding Rossmann-like Domain"/>
    <property type="match status" value="1"/>
</dbReference>
<dbReference type="Pfam" id="PF05088">
    <property type="entry name" value="Bac_GDH_CD"/>
    <property type="match status" value="1"/>
</dbReference>
<dbReference type="PIRSF" id="PIRSF036761">
    <property type="entry name" value="GDH_Mll4104"/>
    <property type="match status" value="1"/>
</dbReference>
<evidence type="ECO:0000313" key="7">
    <source>
        <dbReference type="Proteomes" id="UP000186218"/>
    </source>
</evidence>
<dbReference type="OrthoDB" id="9758052at2"/>
<dbReference type="SUPFAM" id="SSF51735">
    <property type="entry name" value="NAD(P)-binding Rossmann-fold domains"/>
    <property type="match status" value="1"/>
</dbReference>
<dbReference type="InterPro" id="IPR048381">
    <property type="entry name" value="GDH_C"/>
</dbReference>
<dbReference type="InterPro" id="IPR049059">
    <property type="entry name" value="NAD_Glu_DH_HM1"/>
</dbReference>
<accession>A0A1N7GKH3</accession>
<dbReference type="InterPro" id="IPR007780">
    <property type="entry name" value="NAD_Glu_DH_bac"/>
</dbReference>
<dbReference type="GO" id="GO:0004069">
    <property type="term" value="F:L-aspartate:2-oxoglutarate aminotransferase activity"/>
    <property type="evidence" value="ECO:0007669"/>
    <property type="project" value="InterPro"/>
</dbReference>
<dbReference type="RefSeq" id="WP_076480672.1">
    <property type="nucleotide sequence ID" value="NZ_FTNT01000008.1"/>
</dbReference>
<evidence type="ECO:0000259" key="4">
    <source>
        <dbReference type="Pfam" id="PF21076"/>
    </source>
</evidence>
<name>A0A1N7GKH3_9NOCA</name>
<feature type="domain" description="NAD-glutamate dehydrogenase ACT3" evidence="5">
    <location>
        <begin position="528"/>
        <end position="587"/>
    </location>
</feature>
<reference evidence="6 7" key="1">
    <citation type="submission" date="2017-01" db="EMBL/GenBank/DDBJ databases">
        <authorList>
            <person name="Mah S.A."/>
            <person name="Swanson W.J."/>
            <person name="Moy G.W."/>
            <person name="Vacquier V.D."/>
        </authorList>
    </citation>
    <scope>NUCLEOTIDE SEQUENCE [LARGE SCALE GENOMIC DNA]</scope>
    <source>
        <strain evidence="6 7">CPCC 203464</strain>
    </source>
</reference>
<dbReference type="InterPro" id="IPR049056">
    <property type="entry name" value="NAD_Glu_DH_HM3"/>
</dbReference>
<dbReference type="Pfam" id="PF21073">
    <property type="entry name" value="GDH_HM1"/>
    <property type="match status" value="1"/>
</dbReference>
<dbReference type="PANTHER" id="PTHR43403:SF1">
    <property type="entry name" value="NAD-SPECIFIC GLUTAMATE DEHYDROGENASE"/>
    <property type="match status" value="1"/>
</dbReference>
<feature type="domain" description="NAD-glutamate dehydrogenase N-terminal ACT1" evidence="3">
    <location>
        <begin position="48"/>
        <end position="150"/>
    </location>
</feature>
<dbReference type="Proteomes" id="UP000186218">
    <property type="component" value="Unassembled WGS sequence"/>
</dbReference>
<evidence type="ECO:0000259" key="1">
    <source>
        <dbReference type="Pfam" id="PF05088"/>
    </source>
</evidence>
<dbReference type="Pfam" id="PF21074">
    <property type="entry name" value="GDH_C"/>
    <property type="match status" value="1"/>
</dbReference>
<dbReference type="Pfam" id="PF21078">
    <property type="entry name" value="GDH_HM3"/>
    <property type="match status" value="1"/>
</dbReference>